<reference evidence="8 9" key="1">
    <citation type="submission" date="2007-06" db="EMBL/GenBank/DDBJ databases">
        <authorList>
            <person name="Shimkets L."/>
            <person name="Ferriera S."/>
            <person name="Johnson J."/>
            <person name="Kravitz S."/>
            <person name="Beeson K."/>
            <person name="Sutton G."/>
            <person name="Rogers Y.-H."/>
            <person name="Friedman R."/>
            <person name="Frazier M."/>
            <person name="Venter J.C."/>
        </authorList>
    </citation>
    <scope>NUCLEOTIDE SEQUENCE [LARGE SCALE GENOMIC DNA]</scope>
    <source>
        <strain evidence="8 9">SIR-1</strain>
    </source>
</reference>
<evidence type="ECO:0000256" key="2">
    <source>
        <dbReference type="ARBA" id="ARBA00022692"/>
    </source>
</evidence>
<feature type="compositionally biased region" description="Low complexity" evidence="5">
    <location>
        <begin position="26"/>
        <end position="49"/>
    </location>
</feature>
<dbReference type="OrthoDB" id="5392467at2"/>
<gene>
    <name evidence="8" type="ORF">PPSIR1_17165</name>
</gene>
<dbReference type="Gene3D" id="3.30.1150.10">
    <property type="match status" value="1"/>
</dbReference>
<feature type="region of interest" description="Disordered" evidence="5">
    <location>
        <begin position="25"/>
        <end position="98"/>
    </location>
</feature>
<keyword evidence="9" id="KW-1185">Reference proteome</keyword>
<keyword evidence="2" id="KW-0812">Transmembrane</keyword>
<dbReference type="PROSITE" id="PS52015">
    <property type="entry name" value="TONB_CTD"/>
    <property type="match status" value="1"/>
</dbReference>
<keyword evidence="3" id="KW-1133">Transmembrane helix</keyword>
<dbReference type="GO" id="GO:0055085">
    <property type="term" value="P:transmembrane transport"/>
    <property type="evidence" value="ECO:0007669"/>
    <property type="project" value="InterPro"/>
</dbReference>
<dbReference type="NCBIfam" id="NF033768">
    <property type="entry name" value="myxo_SS_tail"/>
    <property type="match status" value="1"/>
</dbReference>
<evidence type="ECO:0000256" key="6">
    <source>
        <dbReference type="SAM" id="SignalP"/>
    </source>
</evidence>
<proteinExistence type="predicted"/>
<dbReference type="InterPro" id="IPR037682">
    <property type="entry name" value="TonB_C"/>
</dbReference>
<dbReference type="InterPro" id="IPR006260">
    <property type="entry name" value="TonB/TolA_C"/>
</dbReference>
<dbReference type="Proteomes" id="UP000005801">
    <property type="component" value="Unassembled WGS sequence"/>
</dbReference>
<dbReference type="InterPro" id="IPR049806">
    <property type="entry name" value="MasK-like_C"/>
</dbReference>
<feature type="compositionally biased region" description="Low complexity" evidence="5">
    <location>
        <begin position="63"/>
        <end position="82"/>
    </location>
</feature>
<protein>
    <submittedName>
        <fullName evidence="8">FHA/TonB domain protein</fullName>
    </submittedName>
</protein>
<organism evidence="8 9">
    <name type="scientific">Plesiocystis pacifica SIR-1</name>
    <dbReference type="NCBI Taxonomy" id="391625"/>
    <lineage>
        <taxon>Bacteria</taxon>
        <taxon>Pseudomonadati</taxon>
        <taxon>Myxococcota</taxon>
        <taxon>Polyangia</taxon>
        <taxon>Nannocystales</taxon>
        <taxon>Nannocystaceae</taxon>
        <taxon>Plesiocystis</taxon>
    </lineage>
</organism>
<feature type="signal peptide" evidence="6">
    <location>
        <begin position="1"/>
        <end position="20"/>
    </location>
</feature>
<dbReference type="PROSITE" id="PS51257">
    <property type="entry name" value="PROKAR_LIPOPROTEIN"/>
    <property type="match status" value="1"/>
</dbReference>
<dbReference type="eggNOG" id="COG1716">
    <property type="taxonomic scope" value="Bacteria"/>
</dbReference>
<evidence type="ECO:0000313" key="9">
    <source>
        <dbReference type="Proteomes" id="UP000005801"/>
    </source>
</evidence>
<evidence type="ECO:0000256" key="5">
    <source>
        <dbReference type="SAM" id="MobiDB-lite"/>
    </source>
</evidence>
<evidence type="ECO:0000256" key="4">
    <source>
        <dbReference type="ARBA" id="ARBA00023136"/>
    </source>
</evidence>
<accession>A6GHP7</accession>
<dbReference type="RefSeq" id="WP_006976234.1">
    <property type="nucleotide sequence ID" value="NZ_ABCS01000123.1"/>
</dbReference>
<feature type="compositionally biased region" description="Basic and acidic residues" evidence="5">
    <location>
        <begin position="86"/>
        <end position="95"/>
    </location>
</feature>
<name>A6GHP7_9BACT</name>
<feature type="domain" description="TonB C-terminal" evidence="7">
    <location>
        <begin position="122"/>
        <end position="216"/>
    </location>
</feature>
<keyword evidence="6" id="KW-0732">Signal</keyword>
<dbReference type="SUPFAM" id="SSF74653">
    <property type="entry name" value="TolA/TonB C-terminal domain"/>
    <property type="match status" value="1"/>
</dbReference>
<evidence type="ECO:0000259" key="7">
    <source>
        <dbReference type="PROSITE" id="PS52015"/>
    </source>
</evidence>
<dbReference type="GO" id="GO:0016020">
    <property type="term" value="C:membrane"/>
    <property type="evidence" value="ECO:0007669"/>
    <property type="project" value="UniProtKB-SubCell"/>
</dbReference>
<evidence type="ECO:0000313" key="8">
    <source>
        <dbReference type="EMBL" id="EDM74589.1"/>
    </source>
</evidence>
<evidence type="ECO:0000256" key="1">
    <source>
        <dbReference type="ARBA" id="ARBA00004167"/>
    </source>
</evidence>
<comment type="subcellular location">
    <subcellularLocation>
        <location evidence="1">Membrane</location>
        <topology evidence="1">Single-pass membrane protein</topology>
    </subcellularLocation>
</comment>
<evidence type="ECO:0000256" key="3">
    <source>
        <dbReference type="ARBA" id="ARBA00022989"/>
    </source>
</evidence>
<keyword evidence="4" id="KW-0472">Membrane</keyword>
<feature type="chain" id="PRO_5002697811" evidence="6">
    <location>
        <begin position="21"/>
        <end position="218"/>
    </location>
</feature>
<comment type="caution">
    <text evidence="8">The sequence shown here is derived from an EMBL/GenBank/DDBJ whole genome shotgun (WGS) entry which is preliminary data.</text>
</comment>
<dbReference type="AlphaFoldDB" id="A6GHP7"/>
<dbReference type="NCBIfam" id="TIGR01352">
    <property type="entry name" value="tonB_Cterm"/>
    <property type="match status" value="1"/>
</dbReference>
<feature type="compositionally biased region" description="Acidic residues" evidence="5">
    <location>
        <begin position="50"/>
        <end position="59"/>
    </location>
</feature>
<dbReference type="EMBL" id="ABCS01000123">
    <property type="protein sequence ID" value="EDM74589.1"/>
    <property type="molecule type" value="Genomic_DNA"/>
</dbReference>
<sequence>MPHLRSSRLRALFGPASALALVGACSSPQAERAPAPAADQEAPAAAQQAVEEEVEDAEDKDAASASRSAAPGGSPAAADVDALAPTEERERKDASGDGFGAVAGVELREIEAGDGLGRDLIRRAAKSNEAELRSCYTAGLTRDPSLRGDVIVELTIDAGGTVGAAKLVDGSLSEGEVGECVRAAIEGWTFPSPEGGASVKVTLPIEFSPGSDGRPSRG</sequence>
<dbReference type="STRING" id="391625.PPSIR1_17165"/>